<sequence length="230" mass="23513">MITVLVGAGPGMGMALARRFGRGQGPDSAHSAHSADSGGPVALLARKPEALASYVAELAELGVDARAYPADVSDEMSLRAAFAEIRADLGDPDVVLYNASISPPGTPGEVPISDVMSAMAVGAVGALVSLQEVLPAMRARDSGTVLITGGGLALEPWPPATALGMSKAAVRNLVQAAARDLADTGVHVATVTINGVLGAPGFAPDDIAEHFWTLHVQSRDDRQSEIIFQG</sequence>
<dbReference type="EMBL" id="CAFBPU010000058">
    <property type="protein sequence ID" value="CAB5038825.1"/>
    <property type="molecule type" value="Genomic_DNA"/>
</dbReference>
<dbReference type="Pfam" id="PF00106">
    <property type="entry name" value="adh_short"/>
    <property type="match status" value="1"/>
</dbReference>
<gene>
    <name evidence="2" type="ORF">UFOPK3752_01424</name>
    <name evidence="3" type="ORF">UFOPK4150_02078</name>
</gene>
<dbReference type="InterPro" id="IPR036291">
    <property type="entry name" value="NAD(P)-bd_dom_sf"/>
</dbReference>
<name>A0A6J7JY34_9ZZZZ</name>
<dbReference type="Gene3D" id="3.40.50.720">
    <property type="entry name" value="NAD(P)-binding Rossmann-like Domain"/>
    <property type="match status" value="1"/>
</dbReference>
<protein>
    <submittedName>
        <fullName evidence="2">Unannotated protein</fullName>
    </submittedName>
</protein>
<dbReference type="PRINTS" id="PR00081">
    <property type="entry name" value="GDHRDH"/>
</dbReference>
<dbReference type="PANTHER" id="PTHR43431:SF1">
    <property type="entry name" value="OS08G0476300 PROTEIN"/>
    <property type="match status" value="1"/>
</dbReference>
<dbReference type="AlphaFoldDB" id="A0A6J7JY34"/>
<evidence type="ECO:0000313" key="2">
    <source>
        <dbReference type="EMBL" id="CAB4947084.1"/>
    </source>
</evidence>
<dbReference type="InterPro" id="IPR002347">
    <property type="entry name" value="SDR_fam"/>
</dbReference>
<accession>A0A6J7JY34</accession>
<evidence type="ECO:0000313" key="3">
    <source>
        <dbReference type="EMBL" id="CAB5038825.1"/>
    </source>
</evidence>
<feature type="compositionally biased region" description="Low complexity" evidence="1">
    <location>
        <begin position="25"/>
        <end position="38"/>
    </location>
</feature>
<proteinExistence type="predicted"/>
<dbReference type="PANTHER" id="PTHR43431">
    <property type="entry name" value="OXIDOREDUCTASE, SHORT CHAIN DEHYDROGENASE/REDUCTASE FAMILY (AFU_ORTHOLOGUE AFUA_5G14000)"/>
    <property type="match status" value="1"/>
</dbReference>
<feature type="region of interest" description="Disordered" evidence="1">
    <location>
        <begin position="18"/>
        <end position="38"/>
    </location>
</feature>
<dbReference type="SUPFAM" id="SSF51735">
    <property type="entry name" value="NAD(P)-binding Rossmann-fold domains"/>
    <property type="match status" value="1"/>
</dbReference>
<dbReference type="EMBL" id="CAFBND010000058">
    <property type="protein sequence ID" value="CAB4947084.1"/>
    <property type="molecule type" value="Genomic_DNA"/>
</dbReference>
<evidence type="ECO:0000256" key="1">
    <source>
        <dbReference type="SAM" id="MobiDB-lite"/>
    </source>
</evidence>
<reference evidence="2" key="1">
    <citation type="submission" date="2020-05" db="EMBL/GenBank/DDBJ databases">
        <authorList>
            <person name="Chiriac C."/>
            <person name="Salcher M."/>
            <person name="Ghai R."/>
            <person name="Kavagutti S V."/>
        </authorList>
    </citation>
    <scope>NUCLEOTIDE SEQUENCE</scope>
</reference>
<organism evidence="2">
    <name type="scientific">freshwater metagenome</name>
    <dbReference type="NCBI Taxonomy" id="449393"/>
    <lineage>
        <taxon>unclassified sequences</taxon>
        <taxon>metagenomes</taxon>
        <taxon>ecological metagenomes</taxon>
    </lineage>
</organism>